<evidence type="ECO:0000313" key="3">
    <source>
        <dbReference type="Proteomes" id="UP000024404"/>
    </source>
</evidence>
<reference evidence="3" key="1">
    <citation type="submission" date="2013-10" db="EMBL/GenBank/DDBJ databases">
        <title>Genome sequencing of Onchocerca volvulus.</title>
        <authorList>
            <person name="Cotton J."/>
            <person name="Tsai J."/>
            <person name="Stanley E."/>
            <person name="Tracey A."/>
            <person name="Holroyd N."/>
            <person name="Lustigman S."/>
            <person name="Berriman M."/>
        </authorList>
    </citation>
    <scope>NUCLEOTIDE SEQUENCE</scope>
</reference>
<dbReference type="EnsemblMetazoa" id="OVOC13388.1">
    <property type="protein sequence ID" value="OVOC13388.1"/>
    <property type="gene ID" value="WBGene00255394"/>
</dbReference>
<reference evidence="2" key="2">
    <citation type="submission" date="2022-06" db="UniProtKB">
        <authorList>
            <consortium name="EnsemblMetazoa"/>
        </authorList>
    </citation>
    <scope>IDENTIFICATION</scope>
</reference>
<keyword evidence="1" id="KW-1133">Transmembrane helix</keyword>
<dbReference type="Proteomes" id="UP000024404">
    <property type="component" value="Unassembled WGS sequence"/>
</dbReference>
<keyword evidence="1" id="KW-0812">Transmembrane</keyword>
<organism evidence="2 3">
    <name type="scientific">Onchocerca volvulus</name>
    <dbReference type="NCBI Taxonomy" id="6282"/>
    <lineage>
        <taxon>Eukaryota</taxon>
        <taxon>Metazoa</taxon>
        <taxon>Ecdysozoa</taxon>
        <taxon>Nematoda</taxon>
        <taxon>Chromadorea</taxon>
        <taxon>Rhabditida</taxon>
        <taxon>Spirurina</taxon>
        <taxon>Spiruromorpha</taxon>
        <taxon>Filarioidea</taxon>
        <taxon>Onchocercidae</taxon>
        <taxon>Onchocerca</taxon>
    </lineage>
</organism>
<evidence type="ECO:0000256" key="1">
    <source>
        <dbReference type="SAM" id="Phobius"/>
    </source>
</evidence>
<dbReference type="EMBL" id="CMVM020000018">
    <property type="status" value="NOT_ANNOTATED_CDS"/>
    <property type="molecule type" value="Genomic_DNA"/>
</dbReference>
<accession>A0A8R1TMS6</accession>
<dbReference type="AlphaFoldDB" id="A0A8R1TMS6"/>
<proteinExistence type="predicted"/>
<keyword evidence="1" id="KW-0472">Membrane</keyword>
<keyword evidence="3" id="KW-1185">Reference proteome</keyword>
<protein>
    <submittedName>
        <fullName evidence="2">Uncharacterized protein</fullName>
    </submittedName>
</protein>
<feature type="transmembrane region" description="Helical" evidence="1">
    <location>
        <begin position="53"/>
        <end position="73"/>
    </location>
</feature>
<evidence type="ECO:0000313" key="2">
    <source>
        <dbReference type="EnsemblMetazoa" id="OVOC13388.1"/>
    </source>
</evidence>
<name>A0A8R1TMS6_ONCVO</name>
<sequence length="122" mass="14256">MNSLNITEKIYSGTTKQLLLNFTRSTISDVNEHQTLLLLHRQHSTSSFDSVPLIIEVIGIVTTVITCLVMHFIMKETYEDIDRPTTHHLIHHKYYSKQLNQLLNEQDRRKKKRHTAAKKSTE</sequence>